<sequence length="180" mass="20868">MSSHLVTIDGRYPLGISPWTYGSVTLFWKFIVFLIWIALTFNNEANFLVATIVAIFPEFTFLLYLIKRNKDYGWIITPVINTMQTAGMLKEAKPLYRMIFGYNKIEVAPTFYLDSFKNGEYTLSFEPNSCPNATVDLLPILQQEIKGYEITPKHGLNKLYIIRKRKIKGKVLNNEDFFCD</sequence>
<feature type="transmembrane region" description="Helical" evidence="1">
    <location>
        <begin position="21"/>
        <end position="41"/>
    </location>
</feature>
<accession>A0A0F4LK81</accession>
<dbReference type="RefSeq" id="WP_045927264.1">
    <property type="nucleotide sequence ID" value="NZ_JBHSZS010000027.1"/>
</dbReference>
<dbReference type="STRING" id="1218493.JF76_00200"/>
<organism evidence="2 3">
    <name type="scientific">Lactobacillus kullabergensis</name>
    <dbReference type="NCBI Taxonomy" id="1218493"/>
    <lineage>
        <taxon>Bacteria</taxon>
        <taxon>Bacillati</taxon>
        <taxon>Bacillota</taxon>
        <taxon>Bacilli</taxon>
        <taxon>Lactobacillales</taxon>
        <taxon>Lactobacillaceae</taxon>
        <taxon>Lactobacillus</taxon>
    </lineage>
</organism>
<dbReference type="OrthoDB" id="9945818at2"/>
<dbReference type="PATRIC" id="fig|1218493.3.peg.20"/>
<reference evidence="2 3" key="1">
    <citation type="submission" date="2014-12" db="EMBL/GenBank/DDBJ databases">
        <title>Comparative genomics of the lactic acid bacteria isolated from the honey bee gut.</title>
        <authorList>
            <person name="Ellegaard K.M."/>
            <person name="Tamarit D."/>
            <person name="Javelind E."/>
            <person name="Olofsson T."/>
            <person name="Andersson S.G."/>
            <person name="Vasquez A."/>
        </authorList>
    </citation>
    <scope>NUCLEOTIDE SEQUENCE [LARGE SCALE GENOMIC DNA]</scope>
    <source>
        <strain evidence="2 3">Biut2</strain>
    </source>
</reference>
<keyword evidence="1" id="KW-0472">Membrane</keyword>
<evidence type="ECO:0000313" key="2">
    <source>
        <dbReference type="EMBL" id="KJY59267.1"/>
    </source>
</evidence>
<keyword evidence="1" id="KW-1133">Transmembrane helix</keyword>
<dbReference type="Proteomes" id="UP000033533">
    <property type="component" value="Unassembled WGS sequence"/>
</dbReference>
<protein>
    <submittedName>
        <fullName evidence="2">Uncharacterized protein</fullName>
    </submittedName>
</protein>
<keyword evidence="1" id="KW-0812">Transmembrane</keyword>
<dbReference type="AlphaFoldDB" id="A0A0F4LK81"/>
<evidence type="ECO:0000256" key="1">
    <source>
        <dbReference type="SAM" id="Phobius"/>
    </source>
</evidence>
<comment type="caution">
    <text evidence="2">The sequence shown here is derived from an EMBL/GenBank/DDBJ whole genome shotgun (WGS) entry which is preliminary data.</text>
</comment>
<name>A0A0F4LK81_9LACO</name>
<dbReference type="HOGENOM" id="CLU_1508772_0_0_9"/>
<dbReference type="EMBL" id="JXBY01000001">
    <property type="protein sequence ID" value="KJY59267.1"/>
    <property type="molecule type" value="Genomic_DNA"/>
</dbReference>
<evidence type="ECO:0000313" key="3">
    <source>
        <dbReference type="Proteomes" id="UP000033533"/>
    </source>
</evidence>
<gene>
    <name evidence="2" type="ORF">JF76_00200</name>
</gene>
<proteinExistence type="predicted"/>
<feature type="transmembrane region" description="Helical" evidence="1">
    <location>
        <begin position="47"/>
        <end position="66"/>
    </location>
</feature>